<proteinExistence type="predicted"/>
<keyword evidence="1" id="KW-1133">Transmembrane helix</keyword>
<dbReference type="AlphaFoldDB" id="A0A4Y9AAY4"/>
<name>A0A4Y9AAY4_9BACI</name>
<accession>A0A4Y9AAY4</accession>
<keyword evidence="1" id="KW-0812">Transmembrane</keyword>
<dbReference type="OrthoDB" id="1910713at2"/>
<keyword evidence="3" id="KW-1185">Reference proteome</keyword>
<protein>
    <submittedName>
        <fullName evidence="2">Uncharacterized protein</fullName>
    </submittedName>
</protein>
<reference evidence="2 3" key="1">
    <citation type="submission" date="2019-03" db="EMBL/GenBank/DDBJ databases">
        <title>Genome sequence of Lentibacillus salicampi ATCC BAA-719.</title>
        <authorList>
            <person name="Maclea K.S."/>
            <person name="Simoes Junior M."/>
        </authorList>
    </citation>
    <scope>NUCLEOTIDE SEQUENCE [LARGE SCALE GENOMIC DNA]</scope>
    <source>
        <strain evidence="2 3">ATCC BAA-719</strain>
    </source>
</reference>
<evidence type="ECO:0000313" key="3">
    <source>
        <dbReference type="Proteomes" id="UP000298484"/>
    </source>
</evidence>
<organism evidence="2 3">
    <name type="scientific">Lentibacillus salicampi</name>
    <dbReference type="NCBI Taxonomy" id="175306"/>
    <lineage>
        <taxon>Bacteria</taxon>
        <taxon>Bacillati</taxon>
        <taxon>Bacillota</taxon>
        <taxon>Bacilli</taxon>
        <taxon>Bacillales</taxon>
        <taxon>Bacillaceae</taxon>
        <taxon>Lentibacillus</taxon>
    </lineage>
</organism>
<evidence type="ECO:0000313" key="2">
    <source>
        <dbReference type="EMBL" id="TFJ92953.1"/>
    </source>
</evidence>
<dbReference type="Proteomes" id="UP000298484">
    <property type="component" value="Unassembled WGS sequence"/>
</dbReference>
<dbReference type="RefSeq" id="WP_135109998.1">
    <property type="nucleotide sequence ID" value="NZ_SRHY01000013.1"/>
</dbReference>
<comment type="caution">
    <text evidence="2">The sequence shown here is derived from an EMBL/GenBank/DDBJ whole genome shotgun (WGS) entry which is preliminary data.</text>
</comment>
<dbReference type="EMBL" id="SRHY01000013">
    <property type="protein sequence ID" value="TFJ92953.1"/>
    <property type="molecule type" value="Genomic_DNA"/>
</dbReference>
<keyword evidence="1" id="KW-0472">Membrane</keyword>
<gene>
    <name evidence="2" type="ORF">E4U82_09710</name>
</gene>
<evidence type="ECO:0000256" key="1">
    <source>
        <dbReference type="SAM" id="Phobius"/>
    </source>
</evidence>
<sequence>MDRRKGITAIIGFVLLAIVVTLVVDSENTESKNADVTEHDYTFSGESEHWTADFEMEGKEVFHEEKEVLQYDSEAQSTFTLTYKGSLDELSSVEKIHFKYQTPGSSMEQTMNFDDLPPDDTTFTERGNTLVRRDEVIEITVEWGDKTEKFTLEAEE</sequence>
<feature type="transmembrane region" description="Helical" evidence="1">
    <location>
        <begin position="7"/>
        <end position="24"/>
    </location>
</feature>